<gene>
    <name evidence="5" type="ORF">F511_08517</name>
</gene>
<feature type="region of interest" description="Disordered" evidence="3">
    <location>
        <begin position="559"/>
        <end position="580"/>
    </location>
</feature>
<dbReference type="InterPro" id="IPR002018">
    <property type="entry name" value="CarbesteraseB"/>
</dbReference>
<feature type="domain" description="Carboxylesterase type B" evidence="4">
    <location>
        <begin position="570"/>
        <end position="1043"/>
    </location>
</feature>
<comment type="similarity">
    <text evidence="1">Belongs to the type-B carboxylesterase/lipase family.</text>
</comment>
<dbReference type="PANTHER" id="PTHR11559">
    <property type="entry name" value="CARBOXYLESTERASE"/>
    <property type="match status" value="1"/>
</dbReference>
<dbReference type="PROSITE" id="PS00941">
    <property type="entry name" value="CARBOXYLESTERASE_B_2"/>
    <property type="match status" value="1"/>
</dbReference>
<accession>A0A2Z7A0A2</accession>
<name>A0A2Z7A0A2_9LAMI</name>
<evidence type="ECO:0000313" key="6">
    <source>
        <dbReference type="Proteomes" id="UP000250235"/>
    </source>
</evidence>
<dbReference type="InterPro" id="IPR019819">
    <property type="entry name" value="Carboxylesterase_B_CS"/>
</dbReference>
<dbReference type="AlphaFoldDB" id="A0A2Z7A0A2"/>
<dbReference type="InterPro" id="IPR019826">
    <property type="entry name" value="Carboxylesterase_B_AS"/>
</dbReference>
<evidence type="ECO:0000259" key="4">
    <source>
        <dbReference type="Pfam" id="PF00135"/>
    </source>
</evidence>
<keyword evidence="2" id="KW-0378">Hydrolase</keyword>
<dbReference type="Gene3D" id="3.40.50.1820">
    <property type="entry name" value="alpha/beta hydrolase"/>
    <property type="match status" value="1"/>
</dbReference>
<sequence length="1092" mass="118191">MACRAPRLLHPVGGRPGGAGDVVRALCLDDGVQQAAPVEGFEGRLRKAAHAEREALQGRTRVPGLLQHQDREAEEAEFAGEEQANRAGAGDNYVMGIRRMAVHGRLLCRCSTGAFLGSGNPHGRMTGAAAGDPRETHPGQPALVRRPVGAGGRSLLRAVLLLHLDSDRLAGRQDQPGQGAVAGLRNLECGHHGLRHGGQLPPVRGGPHDGGLWRSRRCSTVLRDHLRLFSAGPARRRVGYVQPGAADRRGAGRRFWRVHRCRLQLALRIHHSGRCRPPDGGGLQLDRARTAARRSRCRHTAVRRRGYRGRGFRRNPEDVLFAPHPAAGRLWKRRDTDCHLWPGQLHHAVPDAREGHDARRGRVVLRADRGYRDERGDFRIGAVGGPLHAAFQDRLWRIAGRIACACRAAVPGLRLGSRLAAGAAVPAWAGLPQLFLPDRIGDAGAAGGQAGSARHVGRLAAADHEFHRTRFRPDLRRRRQRLFSHQPPGPLAATRTVYAGAVLPPRHPALLVAGAGAATARPGYQERRNHVVIPLRTSAPCALTVCFALLISSYANPSAAMSSTPQATPEPIVSTSTGRLEGRTEGDLHVFKGIPYAAPPTGARRWRPPAPMPPWSGIRQATAFGDACLQPKPKLSNIYEDNPVPMSEDCLTLNVWAPKDARHAPVFFWIYGGALWGGMSRSAMYDGARMAGRGIVVVTVNFRSGPLGWLALPALSAESPLGVSGNYGLLDQIAALHWVHDNIAAFGGDPANVTIAGESSGGLSVMYLLASPKARGLFAKAIAQSAYMVSMPMLKEDKHGIPSAEESGLKLAAALHAPDLAALRAMDAQKITEVASSSGYVPWVTVDGKVVPDQLVDIFDKGEQAHVPLMAGFNSGEIRSLRVLAPPPPASAAEYDRLIRAHYGKLADEFLRLYPSSNMQESILATTRDVLYGWTAERLVRKQTAVGQPAYLYFFDHGYPAADDAGLHAFHASELPFVFGNLDGTPPHWPKIPDTPQERRISDAMTDYWVSFARTGKPVAKGEPDWPAFGSNEAYMAFKNTPQPSDHLMPGMYRLLEEIVCRRRASGDQAWGWNVGIVSPPLPPQTAECASH</sequence>
<dbReference type="GO" id="GO:0016787">
    <property type="term" value="F:hydrolase activity"/>
    <property type="evidence" value="ECO:0007669"/>
    <property type="project" value="UniProtKB-KW"/>
</dbReference>
<dbReference type="EMBL" id="KV020168">
    <property type="protein sequence ID" value="KZV14877.1"/>
    <property type="molecule type" value="Genomic_DNA"/>
</dbReference>
<proteinExistence type="inferred from homology"/>
<dbReference type="OrthoDB" id="1751020at2759"/>
<dbReference type="PROSITE" id="PS00122">
    <property type="entry name" value="CARBOXYLESTERASE_B_1"/>
    <property type="match status" value="1"/>
</dbReference>
<evidence type="ECO:0000256" key="3">
    <source>
        <dbReference type="SAM" id="MobiDB-lite"/>
    </source>
</evidence>
<dbReference type="InterPro" id="IPR029058">
    <property type="entry name" value="AB_hydrolase_fold"/>
</dbReference>
<organism evidence="5 6">
    <name type="scientific">Dorcoceras hygrometricum</name>
    <dbReference type="NCBI Taxonomy" id="472368"/>
    <lineage>
        <taxon>Eukaryota</taxon>
        <taxon>Viridiplantae</taxon>
        <taxon>Streptophyta</taxon>
        <taxon>Embryophyta</taxon>
        <taxon>Tracheophyta</taxon>
        <taxon>Spermatophyta</taxon>
        <taxon>Magnoliopsida</taxon>
        <taxon>eudicotyledons</taxon>
        <taxon>Gunneridae</taxon>
        <taxon>Pentapetalae</taxon>
        <taxon>asterids</taxon>
        <taxon>lamiids</taxon>
        <taxon>Lamiales</taxon>
        <taxon>Gesneriaceae</taxon>
        <taxon>Didymocarpoideae</taxon>
        <taxon>Trichosporeae</taxon>
        <taxon>Loxocarpinae</taxon>
        <taxon>Dorcoceras</taxon>
    </lineage>
</organism>
<dbReference type="SUPFAM" id="SSF53474">
    <property type="entry name" value="alpha/beta-Hydrolases"/>
    <property type="match status" value="1"/>
</dbReference>
<dbReference type="InterPro" id="IPR050309">
    <property type="entry name" value="Type-B_Carboxylest/Lipase"/>
</dbReference>
<protein>
    <recommendedName>
        <fullName evidence="4">Carboxylesterase type B domain-containing protein</fullName>
    </recommendedName>
</protein>
<reference evidence="5 6" key="1">
    <citation type="journal article" date="2015" name="Proc. Natl. Acad. Sci. U.S.A.">
        <title>The resurrection genome of Boea hygrometrica: A blueprint for survival of dehydration.</title>
        <authorList>
            <person name="Xiao L."/>
            <person name="Yang G."/>
            <person name="Zhang L."/>
            <person name="Yang X."/>
            <person name="Zhao S."/>
            <person name="Ji Z."/>
            <person name="Zhou Q."/>
            <person name="Hu M."/>
            <person name="Wang Y."/>
            <person name="Chen M."/>
            <person name="Xu Y."/>
            <person name="Jin H."/>
            <person name="Xiao X."/>
            <person name="Hu G."/>
            <person name="Bao F."/>
            <person name="Hu Y."/>
            <person name="Wan P."/>
            <person name="Li L."/>
            <person name="Deng X."/>
            <person name="Kuang T."/>
            <person name="Xiang C."/>
            <person name="Zhu J.K."/>
            <person name="Oliver M.J."/>
            <person name="He Y."/>
        </authorList>
    </citation>
    <scope>NUCLEOTIDE SEQUENCE [LARGE SCALE GENOMIC DNA]</scope>
    <source>
        <strain evidence="6">cv. XS01</strain>
    </source>
</reference>
<feature type="compositionally biased region" description="Polar residues" evidence="3">
    <location>
        <begin position="559"/>
        <end position="578"/>
    </location>
</feature>
<evidence type="ECO:0000256" key="1">
    <source>
        <dbReference type="ARBA" id="ARBA00005964"/>
    </source>
</evidence>
<dbReference type="Pfam" id="PF00135">
    <property type="entry name" value="COesterase"/>
    <property type="match status" value="1"/>
</dbReference>
<evidence type="ECO:0000256" key="2">
    <source>
        <dbReference type="ARBA" id="ARBA00022801"/>
    </source>
</evidence>
<evidence type="ECO:0000313" key="5">
    <source>
        <dbReference type="EMBL" id="KZV14877.1"/>
    </source>
</evidence>
<dbReference type="Proteomes" id="UP000250235">
    <property type="component" value="Unassembled WGS sequence"/>
</dbReference>
<keyword evidence="6" id="KW-1185">Reference proteome</keyword>